<name>A0ABV8Q5A0_9MICO</name>
<reference evidence="2" key="1">
    <citation type="journal article" date="2019" name="Int. J. Syst. Evol. Microbiol.">
        <title>The Global Catalogue of Microorganisms (GCM) 10K type strain sequencing project: providing services to taxonomists for standard genome sequencing and annotation.</title>
        <authorList>
            <consortium name="The Broad Institute Genomics Platform"/>
            <consortium name="The Broad Institute Genome Sequencing Center for Infectious Disease"/>
            <person name="Wu L."/>
            <person name="Ma J."/>
        </authorList>
    </citation>
    <scope>NUCLEOTIDE SEQUENCE [LARGE SCALE GENOMIC DNA]</scope>
    <source>
        <strain evidence="2">CGMCC 1.10363</strain>
    </source>
</reference>
<dbReference type="RefSeq" id="WP_390228612.1">
    <property type="nucleotide sequence ID" value="NZ_JBHSCN010000005.1"/>
</dbReference>
<accession>A0ABV8Q5A0</accession>
<organism evidence="1 2">
    <name type="scientific">Gryllotalpicola reticulitermitis</name>
    <dbReference type="NCBI Taxonomy" id="1184153"/>
    <lineage>
        <taxon>Bacteria</taxon>
        <taxon>Bacillati</taxon>
        <taxon>Actinomycetota</taxon>
        <taxon>Actinomycetes</taxon>
        <taxon>Micrococcales</taxon>
        <taxon>Microbacteriaceae</taxon>
        <taxon>Gryllotalpicola</taxon>
    </lineage>
</organism>
<gene>
    <name evidence="1" type="ORF">ACFOYW_09150</name>
</gene>
<protein>
    <submittedName>
        <fullName evidence="1">Uncharacterized protein</fullName>
    </submittedName>
</protein>
<dbReference type="EMBL" id="JBHSCN010000005">
    <property type="protein sequence ID" value="MFC4243540.1"/>
    <property type="molecule type" value="Genomic_DNA"/>
</dbReference>
<comment type="caution">
    <text evidence="1">The sequence shown here is derived from an EMBL/GenBank/DDBJ whole genome shotgun (WGS) entry which is preliminary data.</text>
</comment>
<dbReference type="Proteomes" id="UP001595900">
    <property type="component" value="Unassembled WGS sequence"/>
</dbReference>
<proteinExistence type="predicted"/>
<evidence type="ECO:0000313" key="1">
    <source>
        <dbReference type="EMBL" id="MFC4243540.1"/>
    </source>
</evidence>
<evidence type="ECO:0000313" key="2">
    <source>
        <dbReference type="Proteomes" id="UP001595900"/>
    </source>
</evidence>
<sequence length="126" mass="13230">MTPAVVDARPLVDALKEGVGNGIITAVDSSDSGTLTRRFTGALLEARHSTERGSVPSTAVYTAISGHSCVFEWRERSDRRVSAVQLSAVSVDSAGVGQALVDASLIGKHVVRDPTVLKAAELARCR</sequence>
<keyword evidence="2" id="KW-1185">Reference proteome</keyword>